<dbReference type="PANTHER" id="PTHR33922">
    <property type="entry name" value="OS01G0888066 PROTEIN-RELATED"/>
    <property type="match status" value="1"/>
</dbReference>
<organism evidence="2 3">
    <name type="scientific">Platanthera guangdongensis</name>
    <dbReference type="NCBI Taxonomy" id="2320717"/>
    <lineage>
        <taxon>Eukaryota</taxon>
        <taxon>Viridiplantae</taxon>
        <taxon>Streptophyta</taxon>
        <taxon>Embryophyta</taxon>
        <taxon>Tracheophyta</taxon>
        <taxon>Spermatophyta</taxon>
        <taxon>Magnoliopsida</taxon>
        <taxon>Liliopsida</taxon>
        <taxon>Asparagales</taxon>
        <taxon>Orchidaceae</taxon>
        <taxon>Orchidoideae</taxon>
        <taxon>Orchideae</taxon>
        <taxon>Orchidinae</taxon>
        <taxon>Platanthera</taxon>
    </lineage>
</organism>
<comment type="caution">
    <text evidence="2">The sequence shown here is derived from an EMBL/GenBank/DDBJ whole genome shotgun (WGS) entry which is preliminary data.</text>
</comment>
<feature type="region of interest" description="Disordered" evidence="1">
    <location>
        <begin position="115"/>
        <end position="193"/>
    </location>
</feature>
<reference evidence="2 3" key="1">
    <citation type="journal article" date="2022" name="Nat. Plants">
        <title>Genomes of leafy and leafless Platanthera orchids illuminate the evolution of mycoheterotrophy.</title>
        <authorList>
            <person name="Li M.H."/>
            <person name="Liu K.W."/>
            <person name="Li Z."/>
            <person name="Lu H.C."/>
            <person name="Ye Q.L."/>
            <person name="Zhang D."/>
            <person name="Wang J.Y."/>
            <person name="Li Y.F."/>
            <person name="Zhong Z.M."/>
            <person name="Liu X."/>
            <person name="Yu X."/>
            <person name="Liu D.K."/>
            <person name="Tu X.D."/>
            <person name="Liu B."/>
            <person name="Hao Y."/>
            <person name="Liao X.Y."/>
            <person name="Jiang Y.T."/>
            <person name="Sun W.H."/>
            <person name="Chen J."/>
            <person name="Chen Y.Q."/>
            <person name="Ai Y."/>
            <person name="Zhai J.W."/>
            <person name="Wu S.S."/>
            <person name="Zhou Z."/>
            <person name="Hsiao Y.Y."/>
            <person name="Wu W.L."/>
            <person name="Chen Y.Y."/>
            <person name="Lin Y.F."/>
            <person name="Hsu J.L."/>
            <person name="Li C.Y."/>
            <person name="Wang Z.W."/>
            <person name="Zhao X."/>
            <person name="Zhong W.Y."/>
            <person name="Ma X.K."/>
            <person name="Ma L."/>
            <person name="Huang J."/>
            <person name="Chen G.Z."/>
            <person name="Huang M.Z."/>
            <person name="Huang L."/>
            <person name="Peng D.H."/>
            <person name="Luo Y.B."/>
            <person name="Zou S.Q."/>
            <person name="Chen S.P."/>
            <person name="Lan S."/>
            <person name="Tsai W.C."/>
            <person name="Van de Peer Y."/>
            <person name="Liu Z.J."/>
        </authorList>
    </citation>
    <scope>NUCLEOTIDE SEQUENCE [LARGE SCALE GENOMIC DNA]</scope>
    <source>
        <strain evidence="2">Lor288</strain>
    </source>
</reference>
<evidence type="ECO:0000313" key="3">
    <source>
        <dbReference type="Proteomes" id="UP001412067"/>
    </source>
</evidence>
<dbReference type="EMBL" id="JBBWWR010000012">
    <property type="protein sequence ID" value="KAK8959374.1"/>
    <property type="molecule type" value="Genomic_DNA"/>
</dbReference>
<feature type="compositionally biased region" description="Acidic residues" evidence="1">
    <location>
        <begin position="35"/>
        <end position="47"/>
    </location>
</feature>
<sequence>MGWAVFADAVGEEGNVGWGRRMQSGKRDEAGGEVSPEESRDDDDEEALSFSNLPVSESDKERPEKAASSSPAKDEHFEFRTLGGAAGDMSSTELAVMCAAEDVFFHGQLLPLGPTQPVSRSDSSASISLDSSSSCVSRSLSSNSCASSSDARPRRRRSSSALYAYPSPSPRVTPVRRNGGSGSGRRSTGSAPPAGWGLLRLGVVMAPEMELRDIRLRRTGGAGPKLMSGGCVIDREKRLGTVWRLLGGGLTGCKCSPEDAVAAKVGTGKKKKKGKERGGIAGTAERRERMFEWLEELSLGKEPLIG</sequence>
<keyword evidence="3" id="KW-1185">Reference proteome</keyword>
<feature type="compositionally biased region" description="Low complexity" evidence="1">
    <location>
        <begin position="159"/>
        <end position="190"/>
    </location>
</feature>
<evidence type="ECO:0000313" key="2">
    <source>
        <dbReference type="EMBL" id="KAK8959374.1"/>
    </source>
</evidence>
<gene>
    <name evidence="2" type="ORF">KSP40_PGU009029</name>
</gene>
<proteinExistence type="predicted"/>
<protein>
    <submittedName>
        <fullName evidence="2">Uncharacterized protein</fullName>
    </submittedName>
</protein>
<name>A0ABR2M724_9ASPA</name>
<evidence type="ECO:0000256" key="1">
    <source>
        <dbReference type="SAM" id="MobiDB-lite"/>
    </source>
</evidence>
<accession>A0ABR2M724</accession>
<feature type="region of interest" description="Disordered" evidence="1">
    <location>
        <begin position="14"/>
        <end position="76"/>
    </location>
</feature>
<dbReference type="Proteomes" id="UP001412067">
    <property type="component" value="Unassembled WGS sequence"/>
</dbReference>
<feature type="compositionally biased region" description="Low complexity" evidence="1">
    <location>
        <begin position="118"/>
        <end position="150"/>
    </location>
</feature>
<dbReference type="PANTHER" id="PTHR33922:SF2">
    <property type="entry name" value="OS07G0589600 PROTEIN"/>
    <property type="match status" value="1"/>
</dbReference>